<dbReference type="Pfam" id="PF12259">
    <property type="entry name" value="Baculo_F"/>
    <property type="match status" value="1"/>
</dbReference>
<evidence type="ECO:0000256" key="2">
    <source>
        <dbReference type="SAM" id="Phobius"/>
    </source>
</evidence>
<keyword evidence="4" id="KW-1185">Reference proteome</keyword>
<proteinExistence type="predicted"/>
<protein>
    <submittedName>
        <fullName evidence="3">Uncharacterized protein</fullName>
    </submittedName>
</protein>
<dbReference type="EMBL" id="JBEHCU010002539">
    <property type="protein sequence ID" value="KAL1402765.1"/>
    <property type="molecule type" value="Genomic_DNA"/>
</dbReference>
<dbReference type="InterPro" id="IPR022048">
    <property type="entry name" value="Envelope_fusion-like"/>
</dbReference>
<gene>
    <name evidence="3" type="ORF">pipiens_005936</name>
</gene>
<feature type="region of interest" description="Disordered" evidence="1">
    <location>
        <begin position="623"/>
        <end position="658"/>
    </location>
</feature>
<name>A0ABD1DSV5_CULPP</name>
<comment type="caution">
    <text evidence="3">The sequence shown here is derived from an EMBL/GenBank/DDBJ whole genome shotgun (WGS) entry which is preliminary data.</text>
</comment>
<keyword evidence="2" id="KW-0472">Membrane</keyword>
<evidence type="ECO:0000313" key="4">
    <source>
        <dbReference type="Proteomes" id="UP001562425"/>
    </source>
</evidence>
<reference evidence="3 4" key="1">
    <citation type="submission" date="2024-05" db="EMBL/GenBank/DDBJ databases">
        <title>Culex pipiens pipiens assembly and annotation.</title>
        <authorList>
            <person name="Alout H."/>
            <person name="Durand T."/>
        </authorList>
    </citation>
    <scope>NUCLEOTIDE SEQUENCE [LARGE SCALE GENOMIC DNA]</scope>
    <source>
        <strain evidence="3">HA-2024</strain>
        <tissue evidence="3">Whole body</tissue>
    </source>
</reference>
<evidence type="ECO:0000256" key="1">
    <source>
        <dbReference type="SAM" id="MobiDB-lite"/>
    </source>
</evidence>
<evidence type="ECO:0000313" key="3">
    <source>
        <dbReference type="EMBL" id="KAL1402765.1"/>
    </source>
</evidence>
<keyword evidence="2" id="KW-1133">Transmembrane helix</keyword>
<dbReference type="AlphaFoldDB" id="A0ABD1DSV5"/>
<keyword evidence="2" id="KW-0812">Transmembrane</keyword>
<dbReference type="Proteomes" id="UP001562425">
    <property type="component" value="Unassembled WGS sequence"/>
</dbReference>
<feature type="transmembrane region" description="Helical" evidence="2">
    <location>
        <begin position="588"/>
        <end position="609"/>
    </location>
</feature>
<organism evidence="3 4">
    <name type="scientific">Culex pipiens pipiens</name>
    <name type="common">Northern house mosquito</name>
    <dbReference type="NCBI Taxonomy" id="38569"/>
    <lineage>
        <taxon>Eukaryota</taxon>
        <taxon>Metazoa</taxon>
        <taxon>Ecdysozoa</taxon>
        <taxon>Arthropoda</taxon>
        <taxon>Hexapoda</taxon>
        <taxon>Insecta</taxon>
        <taxon>Pterygota</taxon>
        <taxon>Neoptera</taxon>
        <taxon>Endopterygota</taxon>
        <taxon>Diptera</taxon>
        <taxon>Nematocera</taxon>
        <taxon>Culicoidea</taxon>
        <taxon>Culicidae</taxon>
        <taxon>Culicinae</taxon>
        <taxon>Culicini</taxon>
        <taxon>Culex</taxon>
        <taxon>Culex</taxon>
    </lineage>
</organism>
<accession>A0ABD1DSV5</accession>
<sequence>MFANGPTVKKNKTELDTCDEYWAPINCVLTRTIPFPFAFGHLTGVRIFPKKGLLSDVLFSQVHYVSAGTRMSRLQLLLALLLNVGTGTQRVEAAGDLPVSNIPVYSDGIYFEQLKPVKIQISTWTLQAEYELQEFIEEIMVANSSVSKLILACREMQKKFPDSCESIGNIVELTKELGDFQSLLQSFCEEGKARSKRGILKSWFGLMDDVDRDEIDGNFKRVDTQIETQSSTIEHFFNSTNKAMAVLSGNMFQVDPKKPGTIDYSREGQLLMMDILLNKIIRKKELFMKLLQASSSVTLSDDIVSPKRLLMELEKLQKQYLPEDFTFPVRLVLRDVIKMYPLSKVVAFVDGCKMKVSILLPLVNNVDYTTLKGTSVPTIRDGIMKMYPLENDVLVHNKEHHLGMVMTYDEYKSCNHLNDFALCNTHHLMRNLSTAEDCIVATYFNRTNYDSDCRVNRLQLRHQIWIQLADPNRWIYAVPNRTMVEVNYGLNNRRSIELGGVGMLQLMRMCHVRSQDIILQYVPQLHGTIDSRSLGYQLPAVVTRDQPRIISASDNNKVILAGKNTENALQEVTHVAGIHYEQAGFSPWAIVGIAFGVFTAVAIFVSTYVKFYNAKRRENGNLDMGYAAPGSPNTSQQPILPNGDPQPTAPPLGFFHRP</sequence>